<sequence length="309" mass="33880">MGEYYGRCSTFNITESKSVSVQPQTSSSRPQRIIPRPSKVSTKLPVNTPEETQPKEPCRYYIAGGCRTGDSCRFRHDVEPPAAASKKKHALAEPKAVPPVLTRDSVPDKAPAPKKSFVANNNSTPKKGFVADNNSTPKKDSEHVANKLPTPKKIKGPVADKSSVPKKNPSRTPDKGPAQEKGAGKPGKNQQVQHETSTIPPEGASTPQPKINKPRLKRGEAPCHDWTKAGSCTKGNKCFFAHDPELQAQRTERRRQDTTARRTSRVQQERIVPSKAIAAARDARLADEEQERVRQEKLTQAKGGSCILM</sequence>
<gene>
    <name evidence="1" type="ORF">BDY19DRAFT_909266</name>
</gene>
<accession>A0ACB8TT25</accession>
<protein>
    <submittedName>
        <fullName evidence="1">Uncharacterized protein</fullName>
    </submittedName>
</protein>
<organism evidence="1 2">
    <name type="scientific">Irpex rosettiformis</name>
    <dbReference type="NCBI Taxonomy" id="378272"/>
    <lineage>
        <taxon>Eukaryota</taxon>
        <taxon>Fungi</taxon>
        <taxon>Dikarya</taxon>
        <taxon>Basidiomycota</taxon>
        <taxon>Agaricomycotina</taxon>
        <taxon>Agaricomycetes</taxon>
        <taxon>Polyporales</taxon>
        <taxon>Irpicaceae</taxon>
        <taxon>Irpex</taxon>
    </lineage>
</organism>
<comment type="caution">
    <text evidence="1">The sequence shown here is derived from an EMBL/GenBank/DDBJ whole genome shotgun (WGS) entry which is preliminary data.</text>
</comment>
<reference evidence="1" key="1">
    <citation type="journal article" date="2021" name="Environ. Microbiol.">
        <title>Gene family expansions and transcriptome signatures uncover fungal adaptations to wood decay.</title>
        <authorList>
            <person name="Hage H."/>
            <person name="Miyauchi S."/>
            <person name="Viragh M."/>
            <person name="Drula E."/>
            <person name="Min B."/>
            <person name="Chaduli D."/>
            <person name="Navarro D."/>
            <person name="Favel A."/>
            <person name="Norest M."/>
            <person name="Lesage-Meessen L."/>
            <person name="Balint B."/>
            <person name="Merenyi Z."/>
            <person name="de Eugenio L."/>
            <person name="Morin E."/>
            <person name="Martinez A.T."/>
            <person name="Baldrian P."/>
            <person name="Stursova M."/>
            <person name="Martinez M.J."/>
            <person name="Novotny C."/>
            <person name="Magnuson J.K."/>
            <person name="Spatafora J.W."/>
            <person name="Maurice S."/>
            <person name="Pangilinan J."/>
            <person name="Andreopoulos W."/>
            <person name="LaButti K."/>
            <person name="Hundley H."/>
            <person name="Na H."/>
            <person name="Kuo A."/>
            <person name="Barry K."/>
            <person name="Lipzen A."/>
            <person name="Henrissat B."/>
            <person name="Riley R."/>
            <person name="Ahrendt S."/>
            <person name="Nagy L.G."/>
            <person name="Grigoriev I.V."/>
            <person name="Martin F."/>
            <person name="Rosso M.N."/>
        </authorList>
    </citation>
    <scope>NUCLEOTIDE SEQUENCE</scope>
    <source>
        <strain evidence="1">CBS 384.51</strain>
    </source>
</reference>
<proteinExistence type="predicted"/>
<dbReference type="EMBL" id="MU274934">
    <property type="protein sequence ID" value="KAI0085148.1"/>
    <property type="molecule type" value="Genomic_DNA"/>
</dbReference>
<dbReference type="Proteomes" id="UP001055072">
    <property type="component" value="Unassembled WGS sequence"/>
</dbReference>
<evidence type="ECO:0000313" key="1">
    <source>
        <dbReference type="EMBL" id="KAI0085148.1"/>
    </source>
</evidence>
<keyword evidence="2" id="KW-1185">Reference proteome</keyword>
<evidence type="ECO:0000313" key="2">
    <source>
        <dbReference type="Proteomes" id="UP001055072"/>
    </source>
</evidence>
<name>A0ACB8TT25_9APHY</name>